<gene>
    <name evidence="5" type="ORF">RJ639_042339</name>
</gene>
<evidence type="ECO:0000313" key="6">
    <source>
        <dbReference type="Proteomes" id="UP001188597"/>
    </source>
</evidence>
<keyword evidence="3" id="KW-0012">Acyltransferase</keyword>
<accession>A0AA89B4L3</accession>
<reference evidence="5" key="1">
    <citation type="submission" date="2022-12" db="EMBL/GenBank/DDBJ databases">
        <title>Draft genome assemblies for two species of Escallonia (Escalloniales).</title>
        <authorList>
            <person name="Chanderbali A."/>
            <person name="Dervinis C."/>
            <person name="Anghel I."/>
            <person name="Soltis D."/>
            <person name="Soltis P."/>
            <person name="Zapata F."/>
        </authorList>
    </citation>
    <scope>NUCLEOTIDE SEQUENCE</scope>
    <source>
        <strain evidence="5">UCBG64.0493</strain>
        <tissue evidence="5">Leaf</tissue>
    </source>
</reference>
<comment type="caution">
    <text evidence="5">The sequence shown here is derived from an EMBL/GenBank/DDBJ whole genome shotgun (WGS) entry which is preliminary data.</text>
</comment>
<evidence type="ECO:0000256" key="2">
    <source>
        <dbReference type="ARBA" id="ARBA00022679"/>
    </source>
</evidence>
<feature type="compositionally biased region" description="Basic and acidic residues" evidence="4">
    <location>
        <begin position="125"/>
        <end position="135"/>
    </location>
</feature>
<dbReference type="AlphaFoldDB" id="A0AA89B4L3"/>
<dbReference type="Gene3D" id="3.30.559.10">
    <property type="entry name" value="Chloramphenicol acetyltransferase-like domain"/>
    <property type="match status" value="1"/>
</dbReference>
<dbReference type="Proteomes" id="UP001188597">
    <property type="component" value="Unassembled WGS sequence"/>
</dbReference>
<dbReference type="PANTHER" id="PTHR31623:SF17">
    <property type="entry name" value="F21J9.9"/>
    <property type="match status" value="1"/>
</dbReference>
<evidence type="ECO:0000256" key="4">
    <source>
        <dbReference type="SAM" id="MobiDB-lite"/>
    </source>
</evidence>
<proteinExistence type="inferred from homology"/>
<comment type="similarity">
    <text evidence="1">Belongs to the plant acyltransferase family.</text>
</comment>
<name>A0AA89B4L3_9ASTE</name>
<organism evidence="5 6">
    <name type="scientific">Escallonia herrerae</name>
    <dbReference type="NCBI Taxonomy" id="1293975"/>
    <lineage>
        <taxon>Eukaryota</taxon>
        <taxon>Viridiplantae</taxon>
        <taxon>Streptophyta</taxon>
        <taxon>Embryophyta</taxon>
        <taxon>Tracheophyta</taxon>
        <taxon>Spermatophyta</taxon>
        <taxon>Magnoliopsida</taxon>
        <taxon>eudicotyledons</taxon>
        <taxon>Gunneridae</taxon>
        <taxon>Pentapetalae</taxon>
        <taxon>asterids</taxon>
        <taxon>campanulids</taxon>
        <taxon>Escalloniales</taxon>
        <taxon>Escalloniaceae</taxon>
        <taxon>Escallonia</taxon>
    </lineage>
</organism>
<evidence type="ECO:0000313" key="5">
    <source>
        <dbReference type="EMBL" id="KAK3027570.1"/>
    </source>
</evidence>
<dbReference type="GO" id="GO:0016746">
    <property type="term" value="F:acyltransferase activity"/>
    <property type="evidence" value="ECO:0007669"/>
    <property type="project" value="UniProtKB-KW"/>
</dbReference>
<dbReference type="EMBL" id="JAVXUP010000454">
    <property type="protein sequence ID" value="KAK3027570.1"/>
    <property type="molecule type" value="Genomic_DNA"/>
</dbReference>
<dbReference type="InterPro" id="IPR023213">
    <property type="entry name" value="CAT-like_dom_sf"/>
</dbReference>
<keyword evidence="2" id="KW-0808">Transferase</keyword>
<sequence>MSEADNLPQKQGDGMALRVLEIKLILLLWVLYSLVHESAQHVKAHQSESTRGECLLYNGEWDEEDEEVPESDEFLHGLLQLGPKSPNIIPIAALWYCKKQPLKRKKKNCRLASPLPKSAGAAENDLDRNGARDEGSDQFQDLAPQLQVSLVFFYPASDGTKDESSTDHLEKSLSETLSRFYPLAGRFVSVDLCIDCNDEGVLYVASSINIELQEFLSKASKDMEVVNHIIPWDDWRSYLNYYSNCWGASDYVSLWRCGYLCARTSRML</sequence>
<evidence type="ECO:0000256" key="3">
    <source>
        <dbReference type="ARBA" id="ARBA00023315"/>
    </source>
</evidence>
<keyword evidence="6" id="KW-1185">Reference proteome</keyword>
<dbReference type="PANTHER" id="PTHR31623">
    <property type="entry name" value="F21J9.9"/>
    <property type="match status" value="1"/>
</dbReference>
<evidence type="ECO:0000256" key="1">
    <source>
        <dbReference type="ARBA" id="ARBA00009861"/>
    </source>
</evidence>
<feature type="region of interest" description="Disordered" evidence="4">
    <location>
        <begin position="114"/>
        <end position="137"/>
    </location>
</feature>
<dbReference type="Pfam" id="PF02458">
    <property type="entry name" value="Transferase"/>
    <property type="match status" value="1"/>
</dbReference>
<protein>
    <submittedName>
        <fullName evidence="5">Uncharacterized protein</fullName>
    </submittedName>
</protein>